<dbReference type="RefSeq" id="WP_065904921.1">
    <property type="nucleotide sequence ID" value="NZ_MAUE01000023.1"/>
</dbReference>
<dbReference type="SUPFAM" id="SSF46894">
    <property type="entry name" value="C-terminal effector domain of the bipartite response regulators"/>
    <property type="match status" value="1"/>
</dbReference>
<dbReference type="OrthoDB" id="9796655at2"/>
<evidence type="ECO:0000259" key="4">
    <source>
        <dbReference type="PROSITE" id="PS50110"/>
    </source>
</evidence>
<dbReference type="SMART" id="SM00448">
    <property type="entry name" value="REC"/>
    <property type="match status" value="1"/>
</dbReference>
<sequence>MRCRILVANIYPLLRAGLRALLEQKEPYEVIAEADSESTTLELASSLQPDIIVFDMDIERVACMKLLKSLSISAPASRILMISTHKDSSFVMQCLQLGTKGYLLKSASVLELELALEALKSGGQYLSVPVVSLVVSQAVKQTREETKPISHSKLTVRQLEILRLIARGETTRNIAQGLRLSIKTIEAHRSQIMHRLHIHDVASLVMFAVREGIVQIND</sequence>
<reference evidence="6 8" key="2">
    <citation type="submission" date="2018-03" db="EMBL/GenBank/DDBJ databases">
        <title>Diversity of bacteria associated with corn roots inoculated with woodland soils in Canada, and Description of Pseudomonas aylmerense sp. nov.</title>
        <authorList>
            <person name="Tambong J.T."/>
            <person name="Xu R."/>
            <person name="Tchagang C."/>
        </authorList>
    </citation>
    <scope>NUCLEOTIDE SEQUENCE [LARGE SCALE GENOMIC DNA]</scope>
    <source>
        <strain evidence="6 8">S1E44</strain>
    </source>
</reference>
<evidence type="ECO:0000313" key="6">
    <source>
        <dbReference type="EMBL" id="PTC24465.1"/>
    </source>
</evidence>
<organism evidence="6 8">
    <name type="scientific">Pseudomonas aylmerensis</name>
    <dbReference type="NCBI Taxonomy" id="1869229"/>
    <lineage>
        <taxon>Bacteria</taxon>
        <taxon>Pseudomonadati</taxon>
        <taxon>Pseudomonadota</taxon>
        <taxon>Gammaproteobacteria</taxon>
        <taxon>Pseudomonadales</taxon>
        <taxon>Pseudomonadaceae</taxon>
        <taxon>Pseudomonas</taxon>
    </lineage>
</organism>
<dbReference type="Proteomes" id="UP000240571">
    <property type="component" value="Unassembled WGS sequence"/>
</dbReference>
<keyword evidence="7" id="KW-1185">Reference proteome</keyword>
<dbReference type="PANTHER" id="PTHR43214">
    <property type="entry name" value="TWO-COMPONENT RESPONSE REGULATOR"/>
    <property type="match status" value="1"/>
</dbReference>
<dbReference type="EMBL" id="MAUE01000023">
    <property type="protein sequence ID" value="OCW25392.1"/>
    <property type="molecule type" value="Genomic_DNA"/>
</dbReference>
<reference evidence="5 7" key="1">
    <citation type="submission" date="2016-06" db="EMBL/GenBank/DDBJ databases">
        <title>Draft genome sequence of Pseudomonas sp. S1E40, a novel strain antagonistic activity to fungal plant pathogen.</title>
        <authorList>
            <person name="Tambong J.T."/>
            <person name="Tchagang C."/>
            <person name="Xu R."/>
        </authorList>
    </citation>
    <scope>NUCLEOTIDE SEQUENCE [LARGE SCALE GENOMIC DNA]</scope>
    <source>
        <strain evidence="5 7">S1E40</strain>
    </source>
</reference>
<feature type="domain" description="HTH luxR-type" evidence="3">
    <location>
        <begin position="147"/>
        <end position="212"/>
    </location>
</feature>
<protein>
    <submittedName>
        <fullName evidence="6">DNA-binding response regulator</fullName>
    </submittedName>
</protein>
<dbReference type="Gene3D" id="3.40.50.2300">
    <property type="match status" value="1"/>
</dbReference>
<evidence type="ECO:0000313" key="7">
    <source>
        <dbReference type="Proteomes" id="UP000095081"/>
    </source>
</evidence>
<dbReference type="InterPro" id="IPR001789">
    <property type="entry name" value="Sig_transdc_resp-reg_receiver"/>
</dbReference>
<comment type="caution">
    <text evidence="6">The sequence shown here is derived from an EMBL/GenBank/DDBJ whole genome shotgun (WGS) entry which is preliminary data.</text>
</comment>
<dbReference type="InterPro" id="IPR016032">
    <property type="entry name" value="Sig_transdc_resp-reg_C-effctor"/>
</dbReference>
<dbReference type="PANTHER" id="PTHR43214:SF43">
    <property type="entry name" value="TWO-COMPONENT RESPONSE REGULATOR"/>
    <property type="match status" value="1"/>
</dbReference>
<dbReference type="EMBL" id="PYWW01000055">
    <property type="protein sequence ID" value="PTC24465.1"/>
    <property type="molecule type" value="Genomic_DNA"/>
</dbReference>
<dbReference type="AlphaFoldDB" id="A0A2T4FM11"/>
<evidence type="ECO:0000256" key="2">
    <source>
        <dbReference type="PROSITE-ProRule" id="PRU00169"/>
    </source>
</evidence>
<evidence type="ECO:0000256" key="1">
    <source>
        <dbReference type="ARBA" id="ARBA00023125"/>
    </source>
</evidence>
<dbReference type="InterPro" id="IPR039420">
    <property type="entry name" value="WalR-like"/>
</dbReference>
<feature type="domain" description="Response regulatory" evidence="4">
    <location>
        <begin position="4"/>
        <end position="120"/>
    </location>
</feature>
<dbReference type="CDD" id="cd06170">
    <property type="entry name" value="LuxR_C_like"/>
    <property type="match status" value="1"/>
</dbReference>
<name>A0A2T4FM11_9PSED</name>
<evidence type="ECO:0000313" key="8">
    <source>
        <dbReference type="Proteomes" id="UP000240571"/>
    </source>
</evidence>
<keyword evidence="1 6" id="KW-0238">DNA-binding</keyword>
<dbReference type="SMART" id="SM00421">
    <property type="entry name" value="HTH_LUXR"/>
    <property type="match status" value="1"/>
</dbReference>
<dbReference type="PROSITE" id="PS50043">
    <property type="entry name" value="HTH_LUXR_2"/>
    <property type="match status" value="1"/>
</dbReference>
<gene>
    <name evidence="5" type="ORF">BBG20_15740</name>
    <name evidence="6" type="ORF">C9382_25745</name>
</gene>
<dbReference type="PROSITE" id="PS50110">
    <property type="entry name" value="RESPONSE_REGULATORY"/>
    <property type="match status" value="1"/>
</dbReference>
<dbReference type="InterPro" id="IPR011006">
    <property type="entry name" value="CheY-like_superfamily"/>
</dbReference>
<accession>A0A2T4FM11</accession>
<dbReference type="Proteomes" id="UP000095081">
    <property type="component" value="Unassembled WGS sequence"/>
</dbReference>
<feature type="modified residue" description="4-aspartylphosphate" evidence="2">
    <location>
        <position position="55"/>
    </location>
</feature>
<keyword evidence="2" id="KW-0597">Phosphoprotein</keyword>
<dbReference type="SUPFAM" id="SSF52172">
    <property type="entry name" value="CheY-like"/>
    <property type="match status" value="1"/>
</dbReference>
<proteinExistence type="predicted"/>
<dbReference type="Pfam" id="PF00072">
    <property type="entry name" value="Response_reg"/>
    <property type="match status" value="1"/>
</dbReference>
<dbReference type="InterPro" id="IPR000792">
    <property type="entry name" value="Tscrpt_reg_LuxR_C"/>
</dbReference>
<dbReference type="PRINTS" id="PR00038">
    <property type="entry name" value="HTHLUXR"/>
</dbReference>
<evidence type="ECO:0000313" key="5">
    <source>
        <dbReference type="EMBL" id="OCW25392.1"/>
    </source>
</evidence>
<dbReference type="Pfam" id="PF00196">
    <property type="entry name" value="GerE"/>
    <property type="match status" value="1"/>
</dbReference>
<dbReference type="GO" id="GO:0006355">
    <property type="term" value="P:regulation of DNA-templated transcription"/>
    <property type="evidence" value="ECO:0007669"/>
    <property type="project" value="InterPro"/>
</dbReference>
<dbReference type="GO" id="GO:0000160">
    <property type="term" value="P:phosphorelay signal transduction system"/>
    <property type="evidence" value="ECO:0007669"/>
    <property type="project" value="InterPro"/>
</dbReference>
<evidence type="ECO:0000259" key="3">
    <source>
        <dbReference type="PROSITE" id="PS50043"/>
    </source>
</evidence>
<dbReference type="GO" id="GO:0003677">
    <property type="term" value="F:DNA binding"/>
    <property type="evidence" value="ECO:0007669"/>
    <property type="project" value="UniProtKB-KW"/>
</dbReference>